<proteinExistence type="predicted"/>
<dbReference type="SUPFAM" id="SSF56801">
    <property type="entry name" value="Acetyl-CoA synthetase-like"/>
    <property type="match status" value="1"/>
</dbReference>
<dbReference type="GO" id="GO:0031177">
    <property type="term" value="F:phosphopantetheine binding"/>
    <property type="evidence" value="ECO:0007669"/>
    <property type="project" value="InterPro"/>
</dbReference>
<accession>A0A926WFT9</accession>
<reference evidence="7" key="1">
    <citation type="journal article" date="2020" name="ISME J.">
        <title>Comparative genomics reveals insights into cyanobacterial evolution and habitat adaptation.</title>
        <authorList>
            <person name="Chen M.Y."/>
            <person name="Teng W.K."/>
            <person name="Zhao L."/>
            <person name="Hu C.X."/>
            <person name="Zhou Y.K."/>
            <person name="Han B.P."/>
            <person name="Song L.R."/>
            <person name="Shu W.S."/>
        </authorList>
    </citation>
    <scope>NUCLEOTIDE SEQUENCE [LARGE SCALE GENOMIC DNA]</scope>
    <source>
        <strain evidence="7">FACHB-251</strain>
    </source>
</reference>
<dbReference type="GO" id="GO:0008610">
    <property type="term" value="P:lipid biosynthetic process"/>
    <property type="evidence" value="ECO:0007669"/>
    <property type="project" value="UniProtKB-ARBA"/>
</dbReference>
<evidence type="ECO:0000256" key="1">
    <source>
        <dbReference type="ARBA" id="ARBA00001957"/>
    </source>
</evidence>
<dbReference type="PROSITE" id="PS00455">
    <property type="entry name" value="AMP_BINDING"/>
    <property type="match status" value="1"/>
</dbReference>
<dbReference type="Pfam" id="PF07993">
    <property type="entry name" value="NAD_binding_4"/>
    <property type="match status" value="1"/>
</dbReference>
<dbReference type="PRINTS" id="PR00154">
    <property type="entry name" value="AMPBINDING"/>
</dbReference>
<dbReference type="InterPro" id="IPR036291">
    <property type="entry name" value="NAD(P)-bd_dom_sf"/>
</dbReference>
<dbReference type="InterPro" id="IPR025110">
    <property type="entry name" value="AMP-bd_C"/>
</dbReference>
<dbReference type="PROSITE" id="PS50075">
    <property type="entry name" value="CARRIER"/>
    <property type="match status" value="1"/>
</dbReference>
<evidence type="ECO:0000313" key="6">
    <source>
        <dbReference type="EMBL" id="MBD2293372.1"/>
    </source>
</evidence>
<dbReference type="Gene3D" id="2.30.38.10">
    <property type="entry name" value="Luciferase, Domain 3"/>
    <property type="match status" value="1"/>
</dbReference>
<dbReference type="Proteomes" id="UP000662185">
    <property type="component" value="Unassembled WGS sequence"/>
</dbReference>
<dbReference type="Gene3D" id="1.10.1200.10">
    <property type="entry name" value="ACP-like"/>
    <property type="match status" value="1"/>
</dbReference>
<evidence type="ECO:0000313" key="7">
    <source>
        <dbReference type="Proteomes" id="UP000662185"/>
    </source>
</evidence>
<dbReference type="PIRSF" id="PIRSF001617">
    <property type="entry name" value="Alpha-AR"/>
    <property type="match status" value="1"/>
</dbReference>
<dbReference type="GO" id="GO:0016874">
    <property type="term" value="F:ligase activity"/>
    <property type="evidence" value="ECO:0007669"/>
    <property type="project" value="UniProtKB-KW"/>
</dbReference>
<evidence type="ECO:0000256" key="2">
    <source>
        <dbReference type="ARBA" id="ARBA00022450"/>
    </source>
</evidence>
<dbReference type="InterPro" id="IPR020459">
    <property type="entry name" value="AMP-binding"/>
</dbReference>
<dbReference type="InterPro" id="IPR036736">
    <property type="entry name" value="ACP-like_sf"/>
</dbReference>
<keyword evidence="7" id="KW-1185">Reference proteome</keyword>
<feature type="domain" description="Carrier" evidence="5">
    <location>
        <begin position="971"/>
        <end position="1046"/>
    </location>
</feature>
<dbReference type="InterPro" id="IPR023213">
    <property type="entry name" value="CAT-like_dom_sf"/>
</dbReference>
<dbReference type="GO" id="GO:0072330">
    <property type="term" value="P:monocarboxylic acid biosynthetic process"/>
    <property type="evidence" value="ECO:0007669"/>
    <property type="project" value="UniProtKB-ARBA"/>
</dbReference>
<dbReference type="InterPro" id="IPR010071">
    <property type="entry name" value="AA_adenyl_dom"/>
</dbReference>
<dbReference type="InterPro" id="IPR000873">
    <property type="entry name" value="AMP-dep_synth/lig_dom"/>
</dbReference>
<dbReference type="FunFam" id="3.40.50.12780:FF:000012">
    <property type="entry name" value="Non-ribosomal peptide synthetase"/>
    <property type="match status" value="1"/>
</dbReference>
<dbReference type="InterPro" id="IPR020806">
    <property type="entry name" value="PKS_PP-bd"/>
</dbReference>
<name>A0A926WFT9_9NOST</name>
<dbReference type="FunFam" id="3.40.50.980:FF:000001">
    <property type="entry name" value="Non-ribosomal peptide synthetase"/>
    <property type="match status" value="1"/>
</dbReference>
<dbReference type="CDD" id="cd19543">
    <property type="entry name" value="DCL_NRPS"/>
    <property type="match status" value="1"/>
</dbReference>
<dbReference type="GO" id="GO:0043041">
    <property type="term" value="P:amino acid activation for nonribosomal peptide biosynthetic process"/>
    <property type="evidence" value="ECO:0007669"/>
    <property type="project" value="UniProtKB-ARBA"/>
</dbReference>
<evidence type="ECO:0000256" key="3">
    <source>
        <dbReference type="ARBA" id="ARBA00022553"/>
    </source>
</evidence>
<dbReference type="SUPFAM" id="SSF51735">
    <property type="entry name" value="NAD(P)-binding Rossmann-fold domains"/>
    <property type="match status" value="1"/>
</dbReference>
<dbReference type="Gene3D" id="3.30.559.10">
    <property type="entry name" value="Chloramphenicol acetyltransferase-like domain"/>
    <property type="match status" value="1"/>
</dbReference>
<dbReference type="RefSeq" id="WP_190558715.1">
    <property type="nucleotide sequence ID" value="NZ_JACJQU010000003.1"/>
</dbReference>
<dbReference type="FunFam" id="2.30.38.10:FF:000001">
    <property type="entry name" value="Non-ribosomal peptide synthetase PvdI"/>
    <property type="match status" value="1"/>
</dbReference>
<dbReference type="Pfam" id="PF13193">
    <property type="entry name" value="AMP-binding_C"/>
    <property type="match status" value="1"/>
</dbReference>
<dbReference type="FunFam" id="3.30.300.30:FF:000010">
    <property type="entry name" value="Enterobactin synthetase component F"/>
    <property type="match status" value="1"/>
</dbReference>
<dbReference type="Pfam" id="PF00550">
    <property type="entry name" value="PP-binding"/>
    <property type="match status" value="1"/>
</dbReference>
<dbReference type="Gene3D" id="3.40.50.720">
    <property type="entry name" value="NAD(P)-binding Rossmann-like Domain"/>
    <property type="match status" value="1"/>
</dbReference>
<dbReference type="PANTHER" id="PTHR44845">
    <property type="entry name" value="CARRIER DOMAIN-CONTAINING PROTEIN"/>
    <property type="match status" value="1"/>
</dbReference>
<dbReference type="NCBIfam" id="TIGR01733">
    <property type="entry name" value="AA-adenyl-dom"/>
    <property type="match status" value="1"/>
</dbReference>
<comment type="caution">
    <text evidence="6">The sequence shown here is derived from an EMBL/GenBank/DDBJ whole genome shotgun (WGS) entry which is preliminary data.</text>
</comment>
<dbReference type="InterPro" id="IPR010080">
    <property type="entry name" value="Thioester_reductase-like_dom"/>
</dbReference>
<dbReference type="InterPro" id="IPR020845">
    <property type="entry name" value="AMP-binding_CS"/>
</dbReference>
<dbReference type="SUPFAM" id="SSF47336">
    <property type="entry name" value="ACP-like"/>
    <property type="match status" value="1"/>
</dbReference>
<evidence type="ECO:0000256" key="4">
    <source>
        <dbReference type="ARBA" id="ARBA00022598"/>
    </source>
</evidence>
<dbReference type="InterPro" id="IPR045851">
    <property type="entry name" value="AMP-bd_C_sf"/>
</dbReference>
<dbReference type="InterPro" id="IPR013120">
    <property type="entry name" value="FAR_NAD-bd"/>
</dbReference>
<dbReference type="Gene3D" id="3.40.50.980">
    <property type="match status" value="2"/>
</dbReference>
<evidence type="ECO:0000259" key="5">
    <source>
        <dbReference type="PROSITE" id="PS50075"/>
    </source>
</evidence>
<dbReference type="InterPro" id="IPR001242">
    <property type="entry name" value="Condensation_dom"/>
</dbReference>
<sequence>MNKKNIENIYPLSPTQQGILFHTLHAPESGVYVVQSCYTFSQSINIAAFKQAWQQIINQHPILRTYFHWKQHKEPFQVVHKSVELPWQQQDWQNLSVTAQSEKLTAFLAADRQQGFDIYQPSLMRLILIQIAPKTYHFIWSSHHLILDGWSAALVLHQVFQAYEVLCKGQVLPLPRSRPYQDYIAWLQQQDLAKAEAFWRKYLKGFTAPTQLKVNAFANSITGCGEKSIKLSSATTTALQSFARQHKLTLNTLVQGAWAILLSRYSGEEDVVFGATSSGRPPALVGSDSMVGLFINTLPVRVQTSGNKLLISWLQKLQTQQIEAQQYEYSPLVQVQGWSEVPRDLPLFETILVFENYPVDASLKAKSTEMQIHNVCSTESTNYSLSLSVGTSTELKLEILYDRSRFHAETITCILGHLQTLLEGIVANPHQSLSSLPLLTSAEIHQQLVEWNNTQTEYPKDKCIHQLFEEQAEKTPDAVAVVFENKHITYQQLNQKANQLAHFLQKLGVKPEIPVAICMERSLEMVIGVLGILKAGGAYVPLDPAYPQERLKYMFTDAAISVMLTQNKLLAKLSEYQEKIICLDTDWEKISRESPANPSINIQANNLAYVIYTSGSTGKPKGVMIEHQSLINFTEAAKVKYQIQTGERILQFASISFDAAAEEIYPCLTSGATLVLRTDEMLSSLAKFMENCRNWQITVLDLPTAYWHLIVSELANHNLTLPESLRLIIIGGESALPEKVAIWQKQVGTYPQLINTYGPTETTVVATYCNLTTTQINGQEVPIGCSINNVQIYILDQDLQPLPVGIPGEIYIGGAGLARGYLNRPKLTDEKFIPNPFLPDAKLYKTGDLARYLPNGNIQFIGRIDNQIKLRGFRIELGEIESVLIQHPYIQEAVVTARQNTLVGYIVADSQNIPSNSDIQNFLKEKLPEYMVPSGFIFLESLPLTTNGKIDHKALLAADTAITEREKLFKEARNSLEKELLTIWREILHLPQISIDENFFDLGGHSLLIVQLFARIRSTFKIDLPLQTLFAAPTIETLAAQLEIARQAKLSSTITLTNSTLDLKTEAFLDPTITVEGKSIEYTNEPACIFLTGATGFLGAFLLDELLKQSQAEIYCLVRANSFAEGKQKIYQALTAYLIGNESQSSRIIPVLGDLSQPLLGISPAQFTALAQKIDVIYHNGAWVHHTYPYSTLKAANVLGTQEVLRLAGEIKIKPVHFISTISVFSAPMGSGVHPVQEQSNLDDFPIPEGGYTQSKWVAEELVNIASKRGLPVSIYRLGRVSGHSRTGVFNPNDFFYRLLIGCIQLGKAPNVEYLENLAPVDYVSKAIVNLSQQQQSLGKAFHLLNSHYLDLNMLFNSIREFGYPLQAISQEQWYEELVKIAENYLDHPLYPLIPFFMHSHQTKNLKILKFDCEQTLNALAHSSICCPKVDGNLCKTYISHLISSSLVQKPQNLQISVN</sequence>
<organism evidence="6 7">
    <name type="scientific">Anabaena sphaerica FACHB-251</name>
    <dbReference type="NCBI Taxonomy" id="2692883"/>
    <lineage>
        <taxon>Bacteria</taxon>
        <taxon>Bacillati</taxon>
        <taxon>Cyanobacteriota</taxon>
        <taxon>Cyanophyceae</taxon>
        <taxon>Nostocales</taxon>
        <taxon>Nostocaceae</taxon>
        <taxon>Anabaena</taxon>
    </lineage>
</organism>
<dbReference type="SUPFAM" id="SSF52777">
    <property type="entry name" value="CoA-dependent acyltransferases"/>
    <property type="match status" value="2"/>
</dbReference>
<dbReference type="Pfam" id="PF00501">
    <property type="entry name" value="AMP-binding"/>
    <property type="match status" value="1"/>
</dbReference>
<comment type="cofactor">
    <cofactor evidence="1">
        <name>pantetheine 4'-phosphate</name>
        <dbReference type="ChEBI" id="CHEBI:47942"/>
    </cofactor>
</comment>
<dbReference type="FunFam" id="1.10.1200.10:FF:000016">
    <property type="entry name" value="Non-ribosomal peptide synthase"/>
    <property type="match status" value="1"/>
</dbReference>
<dbReference type="Pfam" id="PF00668">
    <property type="entry name" value="Condensation"/>
    <property type="match status" value="1"/>
</dbReference>
<protein>
    <submittedName>
        <fullName evidence="6">Amino acid adenylation domain-containing protein</fullName>
    </submittedName>
</protein>
<dbReference type="CDD" id="cd05235">
    <property type="entry name" value="SDR_e1"/>
    <property type="match status" value="1"/>
</dbReference>
<gene>
    <name evidence="6" type="ORF">H6G06_07690</name>
</gene>
<dbReference type="EMBL" id="JACJQU010000003">
    <property type="protein sequence ID" value="MBD2293372.1"/>
    <property type="molecule type" value="Genomic_DNA"/>
</dbReference>
<keyword evidence="3" id="KW-0597">Phosphoprotein</keyword>
<dbReference type="PANTHER" id="PTHR44845:SF6">
    <property type="entry name" value="BETA-ALANINE-ACTIVATING ENZYME"/>
    <property type="match status" value="1"/>
</dbReference>
<keyword evidence="4" id="KW-0436">Ligase</keyword>
<dbReference type="Gene3D" id="3.30.559.30">
    <property type="entry name" value="Nonribosomal peptide synthetase, condensation domain"/>
    <property type="match status" value="1"/>
</dbReference>
<dbReference type="NCBIfam" id="TIGR01746">
    <property type="entry name" value="Thioester-redct"/>
    <property type="match status" value="1"/>
</dbReference>
<dbReference type="SMART" id="SM00823">
    <property type="entry name" value="PKS_PP"/>
    <property type="match status" value="1"/>
</dbReference>
<dbReference type="GO" id="GO:0044550">
    <property type="term" value="P:secondary metabolite biosynthetic process"/>
    <property type="evidence" value="ECO:0007669"/>
    <property type="project" value="UniProtKB-ARBA"/>
</dbReference>
<keyword evidence="2" id="KW-0596">Phosphopantetheine</keyword>
<dbReference type="InterPro" id="IPR009081">
    <property type="entry name" value="PP-bd_ACP"/>
</dbReference>
<dbReference type="Gene3D" id="3.30.300.30">
    <property type="match status" value="1"/>
</dbReference>